<evidence type="ECO:0000256" key="3">
    <source>
        <dbReference type="PROSITE-ProRule" id="PRU00023"/>
    </source>
</evidence>
<dbReference type="Pfam" id="PF12796">
    <property type="entry name" value="Ank_2"/>
    <property type="match status" value="1"/>
</dbReference>
<dbReference type="PROSITE" id="PS50297">
    <property type="entry name" value="ANK_REP_REGION"/>
    <property type="match status" value="1"/>
</dbReference>
<evidence type="ECO:0000256" key="2">
    <source>
        <dbReference type="ARBA" id="ARBA00023043"/>
    </source>
</evidence>
<evidence type="ECO:0000313" key="4">
    <source>
        <dbReference type="EMBL" id="KAF1982502.1"/>
    </source>
</evidence>
<sequence>MQCQLAPFFRSPAREICTPPFVCGVGCKLCKGSPKAHCSGSSWQWTIGICRPRSGQTMGSQADVKDACAANDLERIQQILPNHSNKYSLHNSLVLAQDNGHSIIEEYLLSNGAQPHPAFLAKAAHKKDWQMVRVLLKYRNVNSTTELSRTPPLALLLENEELVSEMLAQGADPNASYMGGFTPLSVAVSSAPSSVVKLLLDNRGSVNHGDLLHYAANGPADRRLELVSLLLERGAAVNKIMYQDSPDLFCQREMFGLGAPIHAAAAAGDLPVVQYLLDHGADSLLRDSLGRVPAQVAELWQYQEVKECLERAKLNPAEAERNFIAEHQWSDGQAQREVEGAKVAGLSPEVYCERVAKNRAEIMRLV</sequence>
<evidence type="ECO:0000313" key="5">
    <source>
        <dbReference type="Proteomes" id="UP000800041"/>
    </source>
</evidence>
<organism evidence="4 5">
    <name type="scientific">Aulographum hederae CBS 113979</name>
    <dbReference type="NCBI Taxonomy" id="1176131"/>
    <lineage>
        <taxon>Eukaryota</taxon>
        <taxon>Fungi</taxon>
        <taxon>Dikarya</taxon>
        <taxon>Ascomycota</taxon>
        <taxon>Pezizomycotina</taxon>
        <taxon>Dothideomycetes</taxon>
        <taxon>Pleosporomycetidae</taxon>
        <taxon>Aulographales</taxon>
        <taxon>Aulographaceae</taxon>
    </lineage>
</organism>
<dbReference type="PANTHER" id="PTHR24198">
    <property type="entry name" value="ANKYRIN REPEAT AND PROTEIN KINASE DOMAIN-CONTAINING PROTEIN"/>
    <property type="match status" value="1"/>
</dbReference>
<dbReference type="PROSITE" id="PS50088">
    <property type="entry name" value="ANK_REPEAT"/>
    <property type="match status" value="2"/>
</dbReference>
<dbReference type="Gene3D" id="1.25.40.20">
    <property type="entry name" value="Ankyrin repeat-containing domain"/>
    <property type="match status" value="2"/>
</dbReference>
<dbReference type="SMART" id="SM00248">
    <property type="entry name" value="ANK"/>
    <property type="match status" value="4"/>
</dbReference>
<keyword evidence="2 3" id="KW-0040">ANK repeat</keyword>
<protein>
    <submittedName>
        <fullName evidence="4">Ankyrin</fullName>
    </submittedName>
</protein>
<dbReference type="Pfam" id="PF00023">
    <property type="entry name" value="Ank"/>
    <property type="match status" value="1"/>
</dbReference>
<dbReference type="InterPro" id="IPR036770">
    <property type="entry name" value="Ankyrin_rpt-contain_sf"/>
</dbReference>
<proteinExistence type="predicted"/>
<dbReference type="InterPro" id="IPR002110">
    <property type="entry name" value="Ankyrin_rpt"/>
</dbReference>
<dbReference type="PANTHER" id="PTHR24198:SF165">
    <property type="entry name" value="ANKYRIN REPEAT-CONTAINING PROTEIN-RELATED"/>
    <property type="match status" value="1"/>
</dbReference>
<evidence type="ECO:0000256" key="1">
    <source>
        <dbReference type="ARBA" id="ARBA00022737"/>
    </source>
</evidence>
<keyword evidence="1" id="KW-0677">Repeat</keyword>
<dbReference type="EMBL" id="ML977183">
    <property type="protein sequence ID" value="KAF1982502.1"/>
    <property type="molecule type" value="Genomic_DNA"/>
</dbReference>
<gene>
    <name evidence="4" type="ORF">K402DRAFT_407521</name>
</gene>
<dbReference type="AlphaFoldDB" id="A0A6G1GNU8"/>
<keyword evidence="5" id="KW-1185">Reference proteome</keyword>
<dbReference type="Proteomes" id="UP000800041">
    <property type="component" value="Unassembled WGS sequence"/>
</dbReference>
<feature type="repeat" description="ANK" evidence="3">
    <location>
        <begin position="260"/>
        <end position="288"/>
    </location>
</feature>
<feature type="repeat" description="ANK" evidence="3">
    <location>
        <begin position="179"/>
        <end position="211"/>
    </location>
</feature>
<name>A0A6G1GNU8_9PEZI</name>
<dbReference type="OrthoDB" id="3650438at2759"/>
<dbReference type="SUPFAM" id="SSF48403">
    <property type="entry name" value="Ankyrin repeat"/>
    <property type="match status" value="1"/>
</dbReference>
<reference evidence="4" key="1">
    <citation type="journal article" date="2020" name="Stud. Mycol.">
        <title>101 Dothideomycetes genomes: a test case for predicting lifestyles and emergence of pathogens.</title>
        <authorList>
            <person name="Haridas S."/>
            <person name="Albert R."/>
            <person name="Binder M."/>
            <person name="Bloem J."/>
            <person name="Labutti K."/>
            <person name="Salamov A."/>
            <person name="Andreopoulos B."/>
            <person name="Baker S."/>
            <person name="Barry K."/>
            <person name="Bills G."/>
            <person name="Bluhm B."/>
            <person name="Cannon C."/>
            <person name="Castanera R."/>
            <person name="Culley D."/>
            <person name="Daum C."/>
            <person name="Ezra D."/>
            <person name="Gonzalez J."/>
            <person name="Henrissat B."/>
            <person name="Kuo A."/>
            <person name="Liang C."/>
            <person name="Lipzen A."/>
            <person name="Lutzoni F."/>
            <person name="Magnuson J."/>
            <person name="Mondo S."/>
            <person name="Nolan M."/>
            <person name="Ohm R."/>
            <person name="Pangilinan J."/>
            <person name="Park H.-J."/>
            <person name="Ramirez L."/>
            <person name="Alfaro M."/>
            <person name="Sun H."/>
            <person name="Tritt A."/>
            <person name="Yoshinaga Y."/>
            <person name="Zwiers L.-H."/>
            <person name="Turgeon B."/>
            <person name="Goodwin S."/>
            <person name="Spatafora J."/>
            <person name="Crous P."/>
            <person name="Grigoriev I."/>
        </authorList>
    </citation>
    <scope>NUCLEOTIDE SEQUENCE</scope>
    <source>
        <strain evidence="4">CBS 113979</strain>
    </source>
</reference>
<accession>A0A6G1GNU8</accession>